<dbReference type="OrthoDB" id="8195814at2759"/>
<keyword evidence="4 8" id="KW-1133">Transmembrane helix</keyword>
<evidence type="ECO:0000313" key="10">
    <source>
        <dbReference type="EMBL" id="KFB36368.1"/>
    </source>
</evidence>
<dbReference type="AlphaFoldDB" id="A0A084VEH4"/>
<dbReference type="SUPFAM" id="SSF53850">
    <property type="entry name" value="Periplasmic binding protein-like II"/>
    <property type="match status" value="1"/>
</dbReference>
<dbReference type="VEuPathDB" id="VectorBase:ASIS002766"/>
<evidence type="ECO:0000256" key="1">
    <source>
        <dbReference type="ARBA" id="ARBA00004651"/>
    </source>
</evidence>
<dbReference type="PANTHER" id="PTHR42643:SF30">
    <property type="entry name" value="IONOTROPIC RECEPTOR 40A-RELATED"/>
    <property type="match status" value="1"/>
</dbReference>
<evidence type="ECO:0000256" key="4">
    <source>
        <dbReference type="ARBA" id="ARBA00022989"/>
    </source>
</evidence>
<dbReference type="GO" id="GO:0005886">
    <property type="term" value="C:plasma membrane"/>
    <property type="evidence" value="ECO:0007669"/>
    <property type="project" value="UniProtKB-SubCell"/>
</dbReference>
<evidence type="ECO:0000256" key="8">
    <source>
        <dbReference type="SAM" id="Phobius"/>
    </source>
</evidence>
<keyword evidence="6" id="KW-0675">Receptor</keyword>
<evidence type="ECO:0000256" key="2">
    <source>
        <dbReference type="ARBA" id="ARBA00022475"/>
    </source>
</evidence>
<gene>
    <name evidence="10" type="ORF">ZHAS_00003529</name>
</gene>
<dbReference type="EnsemblMetazoa" id="ASIC003529-RA">
    <property type="protein sequence ID" value="ASIC003529-PA"/>
    <property type="gene ID" value="ASIC003529"/>
</dbReference>
<evidence type="ECO:0000313" key="12">
    <source>
        <dbReference type="Proteomes" id="UP000030765"/>
    </source>
</evidence>
<comment type="subcellular location">
    <subcellularLocation>
        <location evidence="1">Cell membrane</location>
        <topology evidence="1">Multi-pass membrane protein</topology>
    </subcellularLocation>
</comment>
<name>A0A084VEH4_ANOSI</name>
<keyword evidence="2" id="KW-1003">Cell membrane</keyword>
<feature type="signal peptide" evidence="9">
    <location>
        <begin position="1"/>
        <end position="21"/>
    </location>
</feature>
<dbReference type="PANTHER" id="PTHR42643">
    <property type="entry name" value="IONOTROPIC RECEPTOR 20A-RELATED"/>
    <property type="match status" value="1"/>
</dbReference>
<evidence type="ECO:0000256" key="3">
    <source>
        <dbReference type="ARBA" id="ARBA00022692"/>
    </source>
</evidence>
<organism evidence="10">
    <name type="scientific">Anopheles sinensis</name>
    <name type="common">Mosquito</name>
    <dbReference type="NCBI Taxonomy" id="74873"/>
    <lineage>
        <taxon>Eukaryota</taxon>
        <taxon>Metazoa</taxon>
        <taxon>Ecdysozoa</taxon>
        <taxon>Arthropoda</taxon>
        <taxon>Hexapoda</taxon>
        <taxon>Insecta</taxon>
        <taxon>Pterygota</taxon>
        <taxon>Neoptera</taxon>
        <taxon>Endopterygota</taxon>
        <taxon>Diptera</taxon>
        <taxon>Nematocera</taxon>
        <taxon>Culicoidea</taxon>
        <taxon>Culicidae</taxon>
        <taxon>Anophelinae</taxon>
        <taxon>Anopheles</taxon>
    </lineage>
</organism>
<dbReference type="EMBL" id="KE524778">
    <property type="protein sequence ID" value="KFB36368.1"/>
    <property type="molecule type" value="Genomic_DNA"/>
</dbReference>
<protein>
    <submittedName>
        <fullName evidence="10">AGAP013425-PA-like protein</fullName>
    </submittedName>
</protein>
<reference evidence="10 12" key="1">
    <citation type="journal article" date="2014" name="BMC Genomics">
        <title>Genome sequence of Anopheles sinensis provides insight into genetics basis of mosquito competence for malaria parasites.</title>
        <authorList>
            <person name="Zhou D."/>
            <person name="Zhang D."/>
            <person name="Ding G."/>
            <person name="Shi L."/>
            <person name="Hou Q."/>
            <person name="Ye Y."/>
            <person name="Xu Y."/>
            <person name="Zhou H."/>
            <person name="Xiong C."/>
            <person name="Li S."/>
            <person name="Yu J."/>
            <person name="Hong S."/>
            <person name="Yu X."/>
            <person name="Zou P."/>
            <person name="Chen C."/>
            <person name="Chang X."/>
            <person name="Wang W."/>
            <person name="Lv Y."/>
            <person name="Sun Y."/>
            <person name="Ma L."/>
            <person name="Shen B."/>
            <person name="Zhu C."/>
        </authorList>
    </citation>
    <scope>NUCLEOTIDE SEQUENCE [LARGE SCALE GENOMIC DNA]</scope>
</reference>
<keyword evidence="3 8" id="KW-0812">Transmembrane</keyword>
<accession>A0A084VEH4</accession>
<sequence>MTPQCLVSLSVLIFTFSTTNSSLSPPRSIDCQSNAVLMETTILENYLTDQHTLAVIDSCTEIPIVSPNCLRTPIKLHAFTLHRFQRFVEETYEQNTQQLDYRTNECFVGAGHIEQLGEELVPFLAHYNPRAKVMLITQHASGEQLAELFHIAWYRYRLLQLVVLNHHENDTMESCVFNPFHKRTSLSVWPPDTLPSDLECRLLAGVKEVMSYNVDLARFTHERVRNLHGYPLKIAMHSSNGSTSAYDCILGAVTFTDIDQEILSIMQSMLNFSMILHNDELELSIGYIHPNGTPVGTLGLIENNLVDLAANSRIIHNYDTRNLLYLHYITTEKLVFITPRNYYRNRDITLVFINPFSVAYMLTNVLLSFGVPLVIYLLERVAHRLPVPGNTRQQSFGTKVLNTVGIIYNVSVRLPRSARKRWIIVGILVYNIVSYPIWQGVTIRYLQPSNEQVNNINSLEQLIETDLTLKVSQYHEHIVRHEGPHQQNPVYRELTGRLNTKNTSSLRGSIEKIIIDRDTALLISDVYVPLVLAGNYKWIPGKPDAIWSIGKPIYEFYKSMAVPKTSPFVQTLNSIVLACVEAGLNDRFMHQLETVVQLMKIRRLKEHPAKPNYIVFNMEHLMPLFVFYFAMMALACVVFLLEIVVWRITKARAHRVIPAPVDDYVPFEFVL</sequence>
<proteinExistence type="predicted"/>
<feature type="chain" id="PRO_5001783295" evidence="9">
    <location>
        <begin position="22"/>
        <end position="671"/>
    </location>
</feature>
<dbReference type="Proteomes" id="UP000030765">
    <property type="component" value="Unassembled WGS sequence"/>
</dbReference>
<dbReference type="EMBL" id="ATLV01012277">
    <property type="status" value="NOT_ANNOTATED_CDS"/>
    <property type="molecule type" value="Genomic_DNA"/>
</dbReference>
<evidence type="ECO:0000256" key="6">
    <source>
        <dbReference type="ARBA" id="ARBA00023170"/>
    </source>
</evidence>
<evidence type="ECO:0000256" key="5">
    <source>
        <dbReference type="ARBA" id="ARBA00023136"/>
    </source>
</evidence>
<dbReference type="OMA" id="AYDCILG"/>
<keyword evidence="7" id="KW-0325">Glycoprotein</keyword>
<evidence type="ECO:0000256" key="7">
    <source>
        <dbReference type="ARBA" id="ARBA00023180"/>
    </source>
</evidence>
<keyword evidence="12" id="KW-1185">Reference proteome</keyword>
<dbReference type="STRING" id="74873.A0A084VEH4"/>
<keyword evidence="9" id="KW-0732">Signal</keyword>
<evidence type="ECO:0000256" key="9">
    <source>
        <dbReference type="SAM" id="SignalP"/>
    </source>
</evidence>
<feature type="transmembrane region" description="Helical" evidence="8">
    <location>
        <begin position="621"/>
        <end position="645"/>
    </location>
</feature>
<feature type="transmembrane region" description="Helical" evidence="8">
    <location>
        <begin position="358"/>
        <end position="378"/>
    </location>
</feature>
<feature type="transmembrane region" description="Helical" evidence="8">
    <location>
        <begin position="422"/>
        <end position="438"/>
    </location>
</feature>
<keyword evidence="5 8" id="KW-0472">Membrane</keyword>
<dbReference type="InterPro" id="IPR052192">
    <property type="entry name" value="Insect_Ionotropic_Sensory_Rcpt"/>
</dbReference>
<reference evidence="11" key="2">
    <citation type="submission" date="2020-05" db="UniProtKB">
        <authorList>
            <consortium name="EnsemblMetazoa"/>
        </authorList>
    </citation>
    <scope>IDENTIFICATION</scope>
</reference>
<dbReference type="VEuPathDB" id="VectorBase:ASIC003529"/>
<evidence type="ECO:0000313" key="11">
    <source>
        <dbReference type="EnsemblMetazoa" id="ASIC003529-PA"/>
    </source>
</evidence>